<evidence type="ECO:0000313" key="3">
    <source>
        <dbReference type="Proteomes" id="UP001321582"/>
    </source>
</evidence>
<dbReference type="AlphaFoldDB" id="A0AAU9E0D3"/>
<dbReference type="GO" id="GO:0016787">
    <property type="term" value="F:hydrolase activity"/>
    <property type="evidence" value="ECO:0007669"/>
    <property type="project" value="UniProtKB-KW"/>
</dbReference>
<dbReference type="PANTHER" id="PTHR11614">
    <property type="entry name" value="PHOSPHOLIPASE-RELATED"/>
    <property type="match status" value="1"/>
</dbReference>
<dbReference type="Gene3D" id="3.40.50.1820">
    <property type="entry name" value="alpha/beta hydrolase"/>
    <property type="match status" value="1"/>
</dbReference>
<dbReference type="InterPro" id="IPR029058">
    <property type="entry name" value="AB_hydrolase_fold"/>
</dbReference>
<keyword evidence="3" id="KW-1185">Reference proteome</keyword>
<dbReference type="SUPFAM" id="SSF53474">
    <property type="entry name" value="alpha/beta-Hydrolases"/>
    <property type="match status" value="1"/>
</dbReference>
<gene>
    <name evidence="2" type="ORF">HLVA_03390</name>
</gene>
<evidence type="ECO:0000259" key="1">
    <source>
        <dbReference type="Pfam" id="PF12146"/>
    </source>
</evidence>
<protein>
    <submittedName>
        <fullName evidence="2">Alpha/beta hydrolase</fullName>
    </submittedName>
</protein>
<dbReference type="Proteomes" id="UP001321582">
    <property type="component" value="Chromosome"/>
</dbReference>
<accession>A0AAU9E0D3</accession>
<keyword evidence="2" id="KW-0378">Hydrolase</keyword>
<sequence length="303" mass="34802">MEKFEIKGIDGNKINVYKWVPKGEVKGVVQIFHGMAEHALRYKKFAIFLNDKGYAVYANDHRGHGNSVDNISELGRIGENGFYGIVEDEKILMEKIKKENLGLPIIILGHSMGSFIAQEYITKYGNEISGVILSGTAMKSGMDLKLALILAKLQMKLFGRYKPAKFISNLSFGSNNKKIQNAKTSNDWLSRDEKEVDKYNKDKYCGTTFPIEFYYEFFKGLSKLYEKEKLNQIPLELPIYIFSGDADPVGNYGKSTKDLYNLYEKLGLKNLEIKLYSGGRHEMLNEKNRMKVYENVYNWIREV</sequence>
<dbReference type="EMBL" id="AP027059">
    <property type="protein sequence ID" value="BDU49770.1"/>
    <property type="molecule type" value="Genomic_DNA"/>
</dbReference>
<feature type="domain" description="Serine aminopeptidase S33" evidence="1">
    <location>
        <begin position="24"/>
        <end position="288"/>
    </location>
</feature>
<organism evidence="2 3">
    <name type="scientific">Haliovirga abyssi</name>
    <dbReference type="NCBI Taxonomy" id="2996794"/>
    <lineage>
        <taxon>Bacteria</taxon>
        <taxon>Fusobacteriati</taxon>
        <taxon>Fusobacteriota</taxon>
        <taxon>Fusobacteriia</taxon>
        <taxon>Fusobacteriales</taxon>
        <taxon>Haliovirgaceae</taxon>
        <taxon>Haliovirga</taxon>
    </lineage>
</organism>
<proteinExistence type="predicted"/>
<dbReference type="RefSeq" id="WP_307904715.1">
    <property type="nucleotide sequence ID" value="NZ_AP027059.1"/>
</dbReference>
<name>A0AAU9E0D3_9FUSO</name>
<dbReference type="InterPro" id="IPR051044">
    <property type="entry name" value="MAG_DAG_Lipase"/>
</dbReference>
<dbReference type="InterPro" id="IPR022742">
    <property type="entry name" value="Hydrolase_4"/>
</dbReference>
<dbReference type="Pfam" id="PF12146">
    <property type="entry name" value="Hydrolase_4"/>
    <property type="match status" value="1"/>
</dbReference>
<evidence type="ECO:0000313" key="2">
    <source>
        <dbReference type="EMBL" id="BDU49770.1"/>
    </source>
</evidence>
<dbReference type="KEGG" id="haby:HLVA_03390"/>
<reference evidence="2 3" key="1">
    <citation type="submission" date="2022-11" db="EMBL/GenBank/DDBJ databases">
        <title>Haliovirga abyssi gen. nov., sp. nov., a mesophilic fermentative bacterium isolated from the Iheya North hydrothermal field and the proposal of Haliovirgaceae fam. nov.</title>
        <authorList>
            <person name="Miyazaki U."/>
            <person name="Tame A."/>
            <person name="Miyazaki J."/>
            <person name="Takai K."/>
            <person name="Sawayama S."/>
            <person name="Kitajima M."/>
            <person name="Okamoto A."/>
            <person name="Nakagawa S."/>
        </authorList>
    </citation>
    <scope>NUCLEOTIDE SEQUENCE [LARGE SCALE GENOMIC DNA]</scope>
    <source>
        <strain evidence="2 3">IC12</strain>
    </source>
</reference>